<reference evidence="2" key="1">
    <citation type="submission" date="2016-10" db="EMBL/GenBank/DDBJ databases">
        <authorList>
            <person name="Varghese N."/>
            <person name="Submissions S."/>
        </authorList>
    </citation>
    <scope>NUCLEOTIDE SEQUENCE [LARGE SCALE GENOMIC DNA]</scope>
    <source>
        <strain evidence="2">BL36</strain>
    </source>
</reference>
<sequence>MPEYKLQRLRGGWSIAAYEGGKRVSRHRLESSDAAGAAAEFNRLVEDAERPVDPDVRTIWEAYVADKAGRRIAENMGWTGRAVLPFFGWR</sequence>
<evidence type="ECO:0000313" key="2">
    <source>
        <dbReference type="Proteomes" id="UP000199048"/>
    </source>
</evidence>
<feature type="non-terminal residue" evidence="1">
    <location>
        <position position="90"/>
    </location>
</feature>
<dbReference type="Proteomes" id="UP000199048">
    <property type="component" value="Unassembled WGS sequence"/>
</dbReference>
<gene>
    <name evidence="1" type="ORF">SAMN05192568_10891</name>
</gene>
<proteinExistence type="predicted"/>
<keyword evidence="2" id="KW-1185">Reference proteome</keyword>
<accession>A0A1I4V6Q7</accession>
<dbReference type="EMBL" id="FOTK01000089">
    <property type="protein sequence ID" value="SFM96872.1"/>
    <property type="molecule type" value="Genomic_DNA"/>
</dbReference>
<protein>
    <submittedName>
        <fullName evidence="1">Uncharacterized protein</fullName>
    </submittedName>
</protein>
<organism evidence="1 2">
    <name type="scientific">Methylobacterium pseudosasicola</name>
    <dbReference type="NCBI Taxonomy" id="582667"/>
    <lineage>
        <taxon>Bacteria</taxon>
        <taxon>Pseudomonadati</taxon>
        <taxon>Pseudomonadota</taxon>
        <taxon>Alphaproteobacteria</taxon>
        <taxon>Hyphomicrobiales</taxon>
        <taxon>Methylobacteriaceae</taxon>
        <taxon>Methylobacterium</taxon>
    </lineage>
</organism>
<dbReference type="STRING" id="582667.SAMN05192568_10891"/>
<name>A0A1I4V6Q7_9HYPH</name>
<evidence type="ECO:0000313" key="1">
    <source>
        <dbReference type="EMBL" id="SFM96872.1"/>
    </source>
</evidence>
<dbReference type="RefSeq" id="WP_244537431.1">
    <property type="nucleotide sequence ID" value="NZ_FOTK01000089.1"/>
</dbReference>
<dbReference type="AlphaFoldDB" id="A0A1I4V6Q7"/>